<dbReference type="InterPro" id="IPR011333">
    <property type="entry name" value="SKP1/BTB/POZ_sf"/>
</dbReference>
<keyword evidence="3" id="KW-1185">Reference proteome</keyword>
<name>A0A4S4MU57_9APHY</name>
<feature type="domain" description="BTB" evidence="1">
    <location>
        <begin position="14"/>
        <end position="93"/>
    </location>
</feature>
<dbReference type="InterPro" id="IPR000210">
    <property type="entry name" value="BTB/POZ_dom"/>
</dbReference>
<evidence type="ECO:0000259" key="1">
    <source>
        <dbReference type="PROSITE" id="PS50097"/>
    </source>
</evidence>
<reference evidence="2 3" key="1">
    <citation type="submission" date="2019-02" db="EMBL/GenBank/DDBJ databases">
        <title>Genome sequencing of the rare red list fungi Antrodiella citrinella (Flaviporus citrinellus).</title>
        <authorList>
            <person name="Buettner E."/>
            <person name="Kellner H."/>
        </authorList>
    </citation>
    <scope>NUCLEOTIDE SEQUENCE [LARGE SCALE GENOMIC DNA]</scope>
    <source>
        <strain evidence="2 3">DSM 108506</strain>
    </source>
</reference>
<accession>A0A4S4MU57</accession>
<proteinExistence type="predicted"/>
<evidence type="ECO:0000313" key="3">
    <source>
        <dbReference type="Proteomes" id="UP000308730"/>
    </source>
</evidence>
<dbReference type="AlphaFoldDB" id="A0A4S4MU57"/>
<dbReference type="EMBL" id="SGPM01000107">
    <property type="protein sequence ID" value="THH29804.1"/>
    <property type="molecule type" value="Genomic_DNA"/>
</dbReference>
<gene>
    <name evidence="2" type="ORF">EUX98_g4391</name>
</gene>
<dbReference type="PROSITE" id="PS50097">
    <property type="entry name" value="BTB"/>
    <property type="match status" value="1"/>
</dbReference>
<dbReference type="Gene3D" id="3.30.710.10">
    <property type="entry name" value="Potassium Channel Kv1.1, Chain A"/>
    <property type="match status" value="1"/>
</dbReference>
<protein>
    <recommendedName>
        <fullName evidence="1">BTB domain-containing protein</fullName>
    </recommendedName>
</protein>
<dbReference type="SUPFAM" id="SSF54695">
    <property type="entry name" value="POZ domain"/>
    <property type="match status" value="1"/>
</dbReference>
<dbReference type="Proteomes" id="UP000308730">
    <property type="component" value="Unassembled WGS sequence"/>
</dbReference>
<organism evidence="2 3">
    <name type="scientific">Antrodiella citrinella</name>
    <dbReference type="NCBI Taxonomy" id="2447956"/>
    <lineage>
        <taxon>Eukaryota</taxon>
        <taxon>Fungi</taxon>
        <taxon>Dikarya</taxon>
        <taxon>Basidiomycota</taxon>
        <taxon>Agaricomycotina</taxon>
        <taxon>Agaricomycetes</taxon>
        <taxon>Polyporales</taxon>
        <taxon>Steccherinaceae</taxon>
        <taxon>Antrodiella</taxon>
    </lineage>
</organism>
<sequence>MSSAPHPQLYFADGDIILSAALDATGVQQNFRVHKFMLSHNSTVFSDILSIPLTGSDADPIVDGVPLMALQDDAADLECLLNMLYNPATALPYERLHSNTAVQVMGALRMARKYQIDTVFDRIVKHIERDWPTTLDQLTLLDLEMTFWRDRYVIDAKEGKINGLYFDDRFPEPGSAIRLAKDFGITSILPYAFLCLAQIDPAMEWDAVRGTHGPVDEKLRQKLMNRGRSARWDLLDREDLRCLLIGMRQLRDQSSTLLVNLYGKIPIIECANHRDGPSRTCREDLRLAMQQRFESGVGGQPSFINSHPLQLLDLVEKHVGDCKMCQVCKQAARLAVHRSRAKTWEKLSSAFMLKQE</sequence>
<evidence type="ECO:0000313" key="2">
    <source>
        <dbReference type="EMBL" id="THH29804.1"/>
    </source>
</evidence>
<dbReference type="Pfam" id="PF00651">
    <property type="entry name" value="BTB"/>
    <property type="match status" value="1"/>
</dbReference>
<comment type="caution">
    <text evidence="2">The sequence shown here is derived from an EMBL/GenBank/DDBJ whole genome shotgun (WGS) entry which is preliminary data.</text>
</comment>
<dbReference type="OrthoDB" id="3268787at2759"/>